<gene>
    <name evidence="2" type="ORF">VNO77_08042</name>
</gene>
<evidence type="ECO:0000256" key="1">
    <source>
        <dbReference type="SAM" id="MobiDB-lite"/>
    </source>
</evidence>
<evidence type="ECO:0000313" key="2">
    <source>
        <dbReference type="EMBL" id="KAK7350021.1"/>
    </source>
</evidence>
<dbReference type="Proteomes" id="UP001367508">
    <property type="component" value="Unassembled WGS sequence"/>
</dbReference>
<evidence type="ECO:0000313" key="3">
    <source>
        <dbReference type="Proteomes" id="UP001367508"/>
    </source>
</evidence>
<reference evidence="2 3" key="1">
    <citation type="submission" date="2024-01" db="EMBL/GenBank/DDBJ databases">
        <title>The genomes of 5 underutilized Papilionoideae crops provide insights into root nodulation and disease resistanc.</title>
        <authorList>
            <person name="Jiang F."/>
        </authorList>
    </citation>
    <scope>NUCLEOTIDE SEQUENCE [LARGE SCALE GENOMIC DNA]</scope>
    <source>
        <strain evidence="2">LVBAO_FW01</strain>
        <tissue evidence="2">Leaves</tissue>
    </source>
</reference>
<name>A0AAN9M9N9_CANGL</name>
<organism evidence="2 3">
    <name type="scientific">Canavalia gladiata</name>
    <name type="common">Sword bean</name>
    <name type="synonym">Dolichos gladiatus</name>
    <dbReference type="NCBI Taxonomy" id="3824"/>
    <lineage>
        <taxon>Eukaryota</taxon>
        <taxon>Viridiplantae</taxon>
        <taxon>Streptophyta</taxon>
        <taxon>Embryophyta</taxon>
        <taxon>Tracheophyta</taxon>
        <taxon>Spermatophyta</taxon>
        <taxon>Magnoliopsida</taxon>
        <taxon>eudicotyledons</taxon>
        <taxon>Gunneridae</taxon>
        <taxon>Pentapetalae</taxon>
        <taxon>rosids</taxon>
        <taxon>fabids</taxon>
        <taxon>Fabales</taxon>
        <taxon>Fabaceae</taxon>
        <taxon>Papilionoideae</taxon>
        <taxon>50 kb inversion clade</taxon>
        <taxon>NPAAA clade</taxon>
        <taxon>indigoferoid/millettioid clade</taxon>
        <taxon>Phaseoleae</taxon>
        <taxon>Canavalia</taxon>
    </lineage>
</organism>
<proteinExistence type="predicted"/>
<dbReference type="EMBL" id="JAYMYQ010000002">
    <property type="protein sequence ID" value="KAK7350021.1"/>
    <property type="molecule type" value="Genomic_DNA"/>
</dbReference>
<keyword evidence="3" id="KW-1185">Reference proteome</keyword>
<comment type="caution">
    <text evidence="2">The sequence shown here is derived from an EMBL/GenBank/DDBJ whole genome shotgun (WGS) entry which is preliminary data.</text>
</comment>
<protein>
    <submittedName>
        <fullName evidence="2">Uncharacterized protein</fullName>
    </submittedName>
</protein>
<feature type="region of interest" description="Disordered" evidence="1">
    <location>
        <begin position="154"/>
        <end position="195"/>
    </location>
</feature>
<sequence>MAVGERRANCYTKLVCSSSLVVDTFTLGEQIRFLTSRGVNVEGPDLAPHEKNPFSASFGVIKKIVQNKVTTRLGSDSLPAPGTVGIVSSSHNPSLWMMQRWRVADLSPANAKPRWFDGLPTHTTGPPSTNQAPIQLESVPRERGLHRVLHNRTVATNMDEPKVHPRQANLDENGRTGYGEADSTAPGPKGGPNKL</sequence>
<dbReference type="AlphaFoldDB" id="A0AAN9M9N9"/>
<accession>A0AAN9M9N9</accession>